<evidence type="ECO:0000256" key="8">
    <source>
        <dbReference type="ARBA" id="ARBA00022982"/>
    </source>
</evidence>
<dbReference type="GO" id="GO:0022904">
    <property type="term" value="P:respiratory electron transport chain"/>
    <property type="evidence" value="ECO:0007669"/>
    <property type="project" value="InterPro"/>
</dbReference>
<comment type="similarity">
    <text evidence="2">Belongs to the HupC/HyaC/HydC family.</text>
</comment>
<feature type="transmembrane region" description="Helical" evidence="12">
    <location>
        <begin position="188"/>
        <end position="205"/>
    </location>
</feature>
<dbReference type="GO" id="GO:0005506">
    <property type="term" value="F:iron ion binding"/>
    <property type="evidence" value="ECO:0007669"/>
    <property type="project" value="InterPro"/>
</dbReference>
<keyword evidence="9 12" id="KW-1133">Transmembrane helix</keyword>
<keyword evidence="7" id="KW-0479">Metal-binding</keyword>
<keyword evidence="10" id="KW-0408">Iron</keyword>
<dbReference type="Gene3D" id="1.20.950.20">
    <property type="entry name" value="Transmembrane di-heme cytochromes, Chain C"/>
    <property type="match status" value="1"/>
</dbReference>
<name>A0A7X6KWC1_9CELL</name>
<sequence length="401" mass="44135">MTTDTPVPQLQVGEIVSVGGLSHGRLLALAAAAPEDSNDPVVAAARYAVRMDHPATELPPVDPEDVDPATPERRYAVLRLRGLHLPDGSTRDVMVMRGEGSAVLAASHAGRQARGLLRKNADHVTQRGSRPLVIAAAPIAADGTIGDYRLQGFVAVHAVHPHTEEDDTEDGSWVRISLWSASLRWQHWINVALIFILSCTGYYMMDPFFGPSAAAGQDTGYLMGWVRLIHFTAGFAWVLVGATRIVSAFTSRDRYLRWPTLWPLKSRADLRHLRQVIGHYALISKEAPLYLAHNPLQQLTYTMLYVIGGLQIGTGLVLYSLAYPGNPFWELIGTPIHWFGIPPIRLLHTMVMFGLWAFVIVHVYLAVRADSLERHGGVSAMMNGGVWLRRGSKPVDAPEVE</sequence>
<evidence type="ECO:0000256" key="3">
    <source>
        <dbReference type="ARBA" id="ARBA00022448"/>
    </source>
</evidence>
<evidence type="ECO:0000256" key="7">
    <source>
        <dbReference type="ARBA" id="ARBA00022723"/>
    </source>
</evidence>
<dbReference type="NCBIfam" id="TIGR02125">
    <property type="entry name" value="CytB-hydogenase"/>
    <property type="match status" value="1"/>
</dbReference>
<dbReference type="PANTHER" id="PTHR30485">
    <property type="entry name" value="NI/FE-HYDROGENASE 1 B-TYPE CYTOCHROME SUBUNIT"/>
    <property type="match status" value="1"/>
</dbReference>
<evidence type="ECO:0000256" key="5">
    <source>
        <dbReference type="ARBA" id="ARBA00022617"/>
    </source>
</evidence>
<keyword evidence="11 12" id="KW-0472">Membrane</keyword>
<dbReference type="InterPro" id="IPR000516">
    <property type="entry name" value="Ni-dep_Hydgase_cyt-B"/>
</dbReference>
<evidence type="ECO:0000256" key="2">
    <source>
        <dbReference type="ARBA" id="ARBA00008622"/>
    </source>
</evidence>
<dbReference type="EMBL" id="JAAXOX010000006">
    <property type="protein sequence ID" value="NKY23457.1"/>
    <property type="molecule type" value="Genomic_DNA"/>
</dbReference>
<evidence type="ECO:0000259" key="13">
    <source>
        <dbReference type="Pfam" id="PF01292"/>
    </source>
</evidence>
<protein>
    <submittedName>
        <fullName evidence="14">Ni/Fe-hydrogenase, b-type cytochrome subunit</fullName>
    </submittedName>
</protein>
<evidence type="ECO:0000313" key="15">
    <source>
        <dbReference type="Proteomes" id="UP000581206"/>
    </source>
</evidence>
<keyword evidence="3" id="KW-0813">Transport</keyword>
<evidence type="ECO:0000256" key="11">
    <source>
        <dbReference type="ARBA" id="ARBA00023136"/>
    </source>
</evidence>
<feature type="transmembrane region" description="Helical" evidence="12">
    <location>
        <begin position="344"/>
        <end position="367"/>
    </location>
</feature>
<dbReference type="GO" id="GO:0005886">
    <property type="term" value="C:plasma membrane"/>
    <property type="evidence" value="ECO:0007669"/>
    <property type="project" value="UniProtKB-SubCell"/>
</dbReference>
<evidence type="ECO:0000256" key="12">
    <source>
        <dbReference type="SAM" id="Phobius"/>
    </source>
</evidence>
<feature type="transmembrane region" description="Helical" evidence="12">
    <location>
        <begin position="225"/>
        <end position="247"/>
    </location>
</feature>
<comment type="caution">
    <text evidence="14">The sequence shown here is derived from an EMBL/GenBank/DDBJ whole genome shotgun (WGS) entry which is preliminary data.</text>
</comment>
<evidence type="ECO:0000313" key="14">
    <source>
        <dbReference type="EMBL" id="NKY23457.1"/>
    </source>
</evidence>
<reference evidence="14 15" key="1">
    <citation type="submission" date="2020-04" db="EMBL/GenBank/DDBJ databases">
        <title>MicrobeNet Type strains.</title>
        <authorList>
            <person name="Nicholson A.C."/>
        </authorList>
    </citation>
    <scope>NUCLEOTIDE SEQUENCE [LARGE SCALE GENOMIC DNA]</scope>
    <source>
        <strain evidence="14 15">ATCC BAA-788</strain>
    </source>
</reference>
<dbReference type="PANTHER" id="PTHR30485:SF0">
    <property type="entry name" value="NI_FE-HYDROGENASE 1 B-TYPE CYTOCHROME SUBUNIT-RELATED"/>
    <property type="match status" value="1"/>
</dbReference>
<proteinExistence type="inferred from homology"/>
<feature type="domain" description="Cytochrome b561 bacterial/Ni-hydrogenase" evidence="13">
    <location>
        <begin position="179"/>
        <end position="384"/>
    </location>
</feature>
<evidence type="ECO:0000256" key="4">
    <source>
        <dbReference type="ARBA" id="ARBA00022475"/>
    </source>
</evidence>
<evidence type="ECO:0000256" key="6">
    <source>
        <dbReference type="ARBA" id="ARBA00022692"/>
    </source>
</evidence>
<dbReference type="SUPFAM" id="SSF81342">
    <property type="entry name" value="Transmembrane di-heme cytochromes"/>
    <property type="match status" value="1"/>
</dbReference>
<gene>
    <name evidence="14" type="primary">cybH</name>
    <name evidence="14" type="ORF">HGA03_12365</name>
</gene>
<keyword evidence="15" id="KW-1185">Reference proteome</keyword>
<dbReference type="PRINTS" id="PR00161">
    <property type="entry name" value="NIHGNASECYTB"/>
</dbReference>
<evidence type="ECO:0000256" key="1">
    <source>
        <dbReference type="ARBA" id="ARBA00004651"/>
    </source>
</evidence>
<dbReference type="InterPro" id="IPR051542">
    <property type="entry name" value="Hydrogenase_cytochrome"/>
</dbReference>
<keyword evidence="4" id="KW-1003">Cell membrane</keyword>
<evidence type="ECO:0000256" key="10">
    <source>
        <dbReference type="ARBA" id="ARBA00023004"/>
    </source>
</evidence>
<feature type="transmembrane region" description="Helical" evidence="12">
    <location>
        <begin position="303"/>
        <end position="324"/>
    </location>
</feature>
<organism evidence="14 15">
    <name type="scientific">Cellulomonas denverensis</name>
    <dbReference type="NCBI Taxonomy" id="264297"/>
    <lineage>
        <taxon>Bacteria</taxon>
        <taxon>Bacillati</taxon>
        <taxon>Actinomycetota</taxon>
        <taxon>Actinomycetes</taxon>
        <taxon>Micrococcales</taxon>
        <taxon>Cellulomonadaceae</taxon>
        <taxon>Cellulomonas</taxon>
    </lineage>
</organism>
<dbReference type="GO" id="GO:0020037">
    <property type="term" value="F:heme binding"/>
    <property type="evidence" value="ECO:0007669"/>
    <property type="project" value="TreeGrafter"/>
</dbReference>
<keyword evidence="8" id="KW-0249">Electron transport</keyword>
<keyword evidence="6 12" id="KW-0812">Transmembrane</keyword>
<dbReference type="InterPro" id="IPR016174">
    <property type="entry name" value="Di-haem_cyt_TM"/>
</dbReference>
<dbReference type="RefSeq" id="WP_168630589.1">
    <property type="nucleotide sequence ID" value="NZ_BONL01000006.1"/>
</dbReference>
<dbReference type="Proteomes" id="UP000581206">
    <property type="component" value="Unassembled WGS sequence"/>
</dbReference>
<dbReference type="GO" id="GO:0009055">
    <property type="term" value="F:electron transfer activity"/>
    <property type="evidence" value="ECO:0007669"/>
    <property type="project" value="InterPro"/>
</dbReference>
<dbReference type="InterPro" id="IPR011577">
    <property type="entry name" value="Cyt_b561_bac/Ni-Hgenase"/>
</dbReference>
<dbReference type="AlphaFoldDB" id="A0A7X6KWC1"/>
<accession>A0A7X6KWC1</accession>
<evidence type="ECO:0000256" key="9">
    <source>
        <dbReference type="ARBA" id="ARBA00022989"/>
    </source>
</evidence>
<dbReference type="Pfam" id="PF01292">
    <property type="entry name" value="Ni_hydr_CYTB"/>
    <property type="match status" value="1"/>
</dbReference>
<comment type="subcellular location">
    <subcellularLocation>
        <location evidence="1">Cell membrane</location>
        <topology evidence="1">Multi-pass membrane protein</topology>
    </subcellularLocation>
</comment>
<keyword evidence="5" id="KW-0349">Heme</keyword>